<dbReference type="InterPro" id="IPR040497">
    <property type="entry name" value="Glyco_transf_24"/>
</dbReference>
<evidence type="ECO:0000256" key="6">
    <source>
        <dbReference type="ARBA" id="ARBA00022729"/>
    </source>
</evidence>
<comment type="caution">
    <text evidence="16">The sequence shown here is derived from an EMBL/GenBank/DDBJ whole genome shotgun (WGS) entry which is preliminary data.</text>
</comment>
<dbReference type="GO" id="GO:0003980">
    <property type="term" value="F:UDP-glucose:glycoprotein glucosyltransferase activity"/>
    <property type="evidence" value="ECO:0007669"/>
    <property type="project" value="InterPro"/>
</dbReference>
<feature type="signal peptide" evidence="10">
    <location>
        <begin position="1"/>
        <end position="24"/>
    </location>
</feature>
<dbReference type="SUPFAM" id="SSF53448">
    <property type="entry name" value="Nucleotide-diphospho-sugar transferases"/>
    <property type="match status" value="1"/>
</dbReference>
<evidence type="ECO:0000256" key="1">
    <source>
        <dbReference type="ARBA" id="ARBA00001913"/>
    </source>
</evidence>
<dbReference type="UniPathway" id="UPA00378"/>
<dbReference type="InterPro" id="IPR040694">
    <property type="entry name" value="UGGT_TRXL_2"/>
</dbReference>
<dbReference type="FunFam" id="3.90.550.10:FF:000065">
    <property type="entry name" value="UDP-glucose:glycoprotein glucosyltransferase, putative"/>
    <property type="match status" value="1"/>
</dbReference>
<dbReference type="Pfam" id="PF18402">
    <property type="entry name" value="Thioredoxin_14"/>
    <property type="match status" value="1"/>
</dbReference>
<evidence type="ECO:0000256" key="7">
    <source>
        <dbReference type="ARBA" id="ARBA00022824"/>
    </source>
</evidence>
<feature type="chain" id="PRO_5035474572" description="UDP-glucose:glycoprotein glucosyltransferase" evidence="10">
    <location>
        <begin position="25"/>
        <end position="1695"/>
    </location>
</feature>
<evidence type="ECO:0000259" key="14">
    <source>
        <dbReference type="Pfam" id="PF18403"/>
    </source>
</evidence>
<dbReference type="InterPro" id="IPR009448">
    <property type="entry name" value="UDP-g_GGtrans"/>
</dbReference>
<feature type="region of interest" description="Disordered" evidence="9">
    <location>
        <begin position="122"/>
        <end position="152"/>
    </location>
</feature>
<keyword evidence="7" id="KW-0256">Endoplasmic reticulum</keyword>
<dbReference type="InterPro" id="IPR040525">
    <property type="entry name" value="UGGT_TRXL_4"/>
</dbReference>
<evidence type="ECO:0000259" key="11">
    <source>
        <dbReference type="Pfam" id="PF18400"/>
    </source>
</evidence>
<feature type="domain" description="UGGT thioredoxin-like" evidence="11">
    <location>
        <begin position="128"/>
        <end position="298"/>
    </location>
</feature>
<feature type="domain" description="UDP-glucose:glycoprotein glucosyltransferase thioredoxin-like" evidence="14">
    <location>
        <begin position="834"/>
        <end position="1036"/>
    </location>
</feature>
<dbReference type="Gene3D" id="3.90.550.10">
    <property type="entry name" value="Spore Coat Polysaccharide Biosynthesis Protein SpsA, Chain A"/>
    <property type="match status" value="1"/>
</dbReference>
<evidence type="ECO:0000259" key="13">
    <source>
        <dbReference type="Pfam" id="PF18402"/>
    </source>
</evidence>
<feature type="compositionally biased region" description="Basic and acidic residues" evidence="9">
    <location>
        <begin position="1683"/>
        <end position="1695"/>
    </location>
</feature>
<evidence type="ECO:0000313" key="17">
    <source>
        <dbReference type="Proteomes" id="UP000812966"/>
    </source>
</evidence>
<dbReference type="PANTHER" id="PTHR11226:SF0">
    <property type="entry name" value="UDP-GLUCOSE:GLYCOPROTEIN GLUCOSYLTRANSFERASE"/>
    <property type="match status" value="1"/>
</dbReference>
<dbReference type="InterPro" id="IPR040693">
    <property type="entry name" value="UGGT_TRXL_1"/>
</dbReference>
<evidence type="ECO:0008006" key="18">
    <source>
        <dbReference type="Google" id="ProtNLM"/>
    </source>
</evidence>
<dbReference type="Pfam" id="PF18404">
    <property type="entry name" value="Glyco_transf_24"/>
    <property type="match status" value="1"/>
</dbReference>
<dbReference type="InterPro" id="IPR040692">
    <property type="entry name" value="UGGT_TRXL_3"/>
</dbReference>
<feature type="region of interest" description="Disordered" evidence="9">
    <location>
        <begin position="1661"/>
        <end position="1695"/>
    </location>
</feature>
<evidence type="ECO:0000256" key="4">
    <source>
        <dbReference type="ARBA" id="ARBA00006351"/>
    </source>
</evidence>
<evidence type="ECO:0000259" key="15">
    <source>
        <dbReference type="Pfam" id="PF18404"/>
    </source>
</evidence>
<dbReference type="EMBL" id="JABELV010000074">
    <property type="protein sequence ID" value="KAG7532103.1"/>
    <property type="molecule type" value="Genomic_DNA"/>
</dbReference>
<dbReference type="Proteomes" id="UP000812966">
    <property type="component" value="Unassembled WGS sequence"/>
</dbReference>
<accession>A0A8K0JK48</accession>
<protein>
    <recommendedName>
        <fullName evidence="18">UDP-glucose:glycoprotein glucosyltransferase</fullName>
    </recommendedName>
</protein>
<dbReference type="GO" id="GO:0051082">
    <property type="term" value="F:unfolded protein binding"/>
    <property type="evidence" value="ECO:0007669"/>
    <property type="project" value="TreeGrafter"/>
</dbReference>
<feature type="region of interest" description="Disordered" evidence="9">
    <location>
        <begin position="81"/>
        <end position="106"/>
    </location>
</feature>
<feature type="domain" description="UGGT thioredoxin-like" evidence="12">
    <location>
        <begin position="428"/>
        <end position="547"/>
    </location>
</feature>
<comment type="pathway">
    <text evidence="3">Protein modification; protein glycosylation.</text>
</comment>
<organism evidence="16 17">
    <name type="scientific">Filobasidium floriforme</name>
    <dbReference type="NCBI Taxonomy" id="5210"/>
    <lineage>
        <taxon>Eukaryota</taxon>
        <taxon>Fungi</taxon>
        <taxon>Dikarya</taxon>
        <taxon>Basidiomycota</taxon>
        <taxon>Agaricomycotina</taxon>
        <taxon>Tremellomycetes</taxon>
        <taxon>Filobasidiales</taxon>
        <taxon>Filobasidiaceae</taxon>
        <taxon>Filobasidium</taxon>
    </lineage>
</organism>
<feature type="domain" description="UGGT thioredoxin-like" evidence="13">
    <location>
        <begin position="561"/>
        <end position="806"/>
    </location>
</feature>
<evidence type="ECO:0000256" key="2">
    <source>
        <dbReference type="ARBA" id="ARBA00004319"/>
    </source>
</evidence>
<dbReference type="CDD" id="cd06432">
    <property type="entry name" value="GT8_HUGT1_C_like"/>
    <property type="match status" value="1"/>
</dbReference>
<evidence type="ECO:0000256" key="9">
    <source>
        <dbReference type="SAM" id="MobiDB-lite"/>
    </source>
</evidence>
<gene>
    <name evidence="16" type="ORF">FFLO_03845</name>
</gene>
<feature type="domain" description="Glucosyltransferase 24 catalytic" evidence="15">
    <location>
        <begin position="1371"/>
        <end position="1636"/>
    </location>
</feature>
<evidence type="ECO:0000256" key="3">
    <source>
        <dbReference type="ARBA" id="ARBA00004922"/>
    </source>
</evidence>
<keyword evidence="5" id="KW-0808">Transferase</keyword>
<dbReference type="GO" id="GO:0005788">
    <property type="term" value="C:endoplasmic reticulum lumen"/>
    <property type="evidence" value="ECO:0007669"/>
    <property type="project" value="UniProtKB-SubCell"/>
</dbReference>
<evidence type="ECO:0000256" key="10">
    <source>
        <dbReference type="SAM" id="SignalP"/>
    </source>
</evidence>
<comment type="cofactor">
    <cofactor evidence="1">
        <name>Ca(2+)</name>
        <dbReference type="ChEBI" id="CHEBI:29108"/>
    </cofactor>
</comment>
<comment type="subcellular location">
    <subcellularLocation>
        <location evidence="2">Endoplasmic reticulum lumen</location>
    </subcellularLocation>
</comment>
<dbReference type="Pfam" id="PF18401">
    <property type="entry name" value="Thioredoxin_13"/>
    <property type="match status" value="1"/>
</dbReference>
<sequence length="1695" mass="188155">MRSTLTAGLWWTATLTLTLSSVLAASSSSASTSTVNVWLRSNWDAAPLLLEVLESAAIEDPTIYYPLLSLLTTHLPLLQSGADSGSGSDDEDGSASRSKPRTRDRDQLEMVYDLVANYDSHETTTTAHNSNNSSSSSDPSSSSRSRSRSRSTLLTAHREFDLSSFKTSLAMHEASPKIQAYYQFYETVIVNSPAGREVTQRECESWVEWRGKGFCSVEELRRDMELSLDLGSTEGSGRASGPTTRSIPPKILPFDHIYPHSYSRSGGLGSHPVDVAILYISDLSPAQADLYEYLMRRRTKTSNNNDNGNEDAAEGLFDIIVRYRPLVARTLDSDSVKAQEESRLQVQDVNRRKNSLKGYGVEMVLKRTDYLAVDDRDTGSSVGVGAGKVEGRQQEVFEAHGKEGSKAGAEDGYLGVIGRGSWDELVSKPLKLGEISDLGVKTASLIMSDPDPLSALIGISQDFPKHSAAIARRVKADEWLERDVANVQAKADVKSAFWVNGRIVTDKELDAFSLLSIVREERQRMLALTSLGLTPDQAFSLLTDDDIVTGMTEPEPMMGIVDAGDEIEGGGVITWWNNIEKDKRYASWPSSIAALARPGRQGPFNQVRRNFWHVILVMDMSKPFSLSTISQTAQQMIKRGIPFRVGLVPLISESNDDLSIKMARLLAYLVRKNGRAEAMEYMHTLWRASPRGEVALNIAESLFPGEGDDSFADIINGKVESLATDEIRAWLARMAVNPTTSPRGAVLFNGQYQPLDERWTDRIMQDYMGQLNYLMQPGVVNHLKSVSRLDRFFYDLPTSSPRRNVYLPVGEPIGSQTIVDPRQVFGADSLILDQFVYPDDKSDEVLATIHVLGDLDSESGRSMAREALKFLQQKGKHTRLGFVHLPSDANQHQKGPRLSTWLYESLSSHNLSTSSTGSLIEMLDRIDFVSRENEMGRVKSLVEHEKASEGMTCFDGFRLPLPTPTSLAVSKAFWNARAAEARTVPLTSAGTYIMINGRVVGPVPAGEFLADDFFTLAMIDARSRGSPILEALKGIYYDISTLESATLGNLVSGVAAILGKAFATDNSSPLQSTVVARTRGYTEITGKASSFSIKESPTALVRLFAIVDPISEQAQKWSSLIQMATELDHVSATVQLNPALVLTDIPLKRFYRYESVNSVRFNAEGDEAMTGVSFRGLPEDPILTLGMDIPTSWLVRPKESIHDLDNLRLESILAKQQSPVVDIRFELEQLVIEGHGRELKASVPRGLELQLATTEGDIVGDTSIMANLGYFQFKAQPGLYNLNIREGRGRDVYSLHSLSTGLATGDTVSQVALTSFTGLTVRPVFERQPGMELADVLDEVVTTPGFFDKIYSSLSTVLGRKTAPVRPPAEINIFTVASGKLYERFASIMVLSVLKHTNSTVKFWFIENFLSPSFLEFLPHFAEEYGFEYELVTYRWPSWLRAQREKQREIWGYKILFLDVLFPLSLDKVIFVDADQIVRTDMKQLVDLDLQGKVYGYAPMGDDKPEMEGFRFWKTGYWKDALRGRPYHISALYVIDLKRFRRLAAGDRLRASYQALSADPGSLANLDQDLPNSMQDQLPIYTLDRSWLWCETWCSQDSLKDAKTIDLCQNPLTKQPKLERAKVIPEWESYDREVDQFARRLAAPDGAKVNVVTGSAEALVQGGNEHSATPADSAVEVSEVNDEPVHEGQRLVDDL</sequence>
<dbReference type="Pfam" id="PF06427">
    <property type="entry name" value="UDP-g_GGTase"/>
    <property type="match status" value="1"/>
</dbReference>
<dbReference type="GO" id="GO:0036503">
    <property type="term" value="P:ERAD pathway"/>
    <property type="evidence" value="ECO:0007669"/>
    <property type="project" value="TreeGrafter"/>
</dbReference>
<dbReference type="GO" id="GO:0018279">
    <property type="term" value="P:protein N-linked glycosylation via asparagine"/>
    <property type="evidence" value="ECO:0007669"/>
    <property type="project" value="TreeGrafter"/>
</dbReference>
<proteinExistence type="inferred from homology"/>
<dbReference type="Pfam" id="PF18403">
    <property type="entry name" value="Thioredoxin_15"/>
    <property type="match status" value="1"/>
</dbReference>
<feature type="compositionally biased region" description="Low complexity" evidence="9">
    <location>
        <begin position="129"/>
        <end position="144"/>
    </location>
</feature>
<comment type="similarity">
    <text evidence="4">Belongs to the glycosyltransferase 8 family.</text>
</comment>
<dbReference type="InterPro" id="IPR029044">
    <property type="entry name" value="Nucleotide-diphossugar_trans"/>
</dbReference>
<dbReference type="PANTHER" id="PTHR11226">
    <property type="entry name" value="UDP-GLUCOSE GLYCOPROTEIN:GLUCOSYLTRANSFERASE"/>
    <property type="match status" value="1"/>
</dbReference>
<dbReference type="Pfam" id="PF18400">
    <property type="entry name" value="Thioredoxin_12"/>
    <property type="match status" value="1"/>
</dbReference>
<evidence type="ECO:0000313" key="16">
    <source>
        <dbReference type="EMBL" id="KAG7532103.1"/>
    </source>
</evidence>
<keyword evidence="8" id="KW-0325">Glycoprotein</keyword>
<keyword evidence="6 10" id="KW-0732">Signal</keyword>
<name>A0A8K0JK48_9TREE</name>
<reference evidence="16" key="1">
    <citation type="submission" date="2020-04" db="EMBL/GenBank/DDBJ databases">
        <title>Analysis of mating type loci in Filobasidium floriforme.</title>
        <authorList>
            <person name="Nowrousian M."/>
        </authorList>
    </citation>
    <scope>NUCLEOTIDE SEQUENCE</scope>
    <source>
        <strain evidence="16">CBS 6242</strain>
    </source>
</reference>
<evidence type="ECO:0000256" key="5">
    <source>
        <dbReference type="ARBA" id="ARBA00022679"/>
    </source>
</evidence>
<evidence type="ECO:0000259" key="12">
    <source>
        <dbReference type="Pfam" id="PF18401"/>
    </source>
</evidence>
<dbReference type="OrthoDB" id="27683at2759"/>
<keyword evidence="17" id="KW-1185">Reference proteome</keyword>
<evidence type="ECO:0000256" key="8">
    <source>
        <dbReference type="ARBA" id="ARBA00023180"/>
    </source>
</evidence>